<evidence type="ECO:0000256" key="5">
    <source>
        <dbReference type="PIRSR" id="PIRSR006278-2"/>
    </source>
</evidence>
<evidence type="ECO:0000256" key="4">
    <source>
        <dbReference type="PIRSR" id="PIRSR006278-1"/>
    </source>
</evidence>
<feature type="modified residue" description="N6-(pyridoxal phosphate)lysine" evidence="5">
    <location>
        <position position="45"/>
    </location>
</feature>
<dbReference type="Gene3D" id="3.40.50.1100">
    <property type="match status" value="2"/>
</dbReference>
<dbReference type="NCBIfam" id="TIGR01275">
    <property type="entry name" value="ACC_deam_rel"/>
    <property type="match status" value="1"/>
</dbReference>
<dbReference type="AlphaFoldDB" id="A0A380HKB5"/>
<name>A0A380HKB5_STASA</name>
<comment type="cofactor">
    <cofactor evidence="1">
        <name>pyridoxal 5'-phosphate</name>
        <dbReference type="ChEBI" id="CHEBI:597326"/>
    </cofactor>
</comment>
<proteinExistence type="inferred from homology"/>
<evidence type="ECO:0000259" key="6">
    <source>
        <dbReference type="Pfam" id="PF00291"/>
    </source>
</evidence>
<dbReference type="InterPro" id="IPR027278">
    <property type="entry name" value="ACCD_DCysDesulf"/>
</dbReference>
<keyword evidence="3 5" id="KW-0663">Pyridoxal phosphate</keyword>
<dbReference type="GO" id="GO:1901605">
    <property type="term" value="P:alpha-amino acid metabolic process"/>
    <property type="evidence" value="ECO:0007669"/>
    <property type="project" value="UniProtKB-ARBA"/>
</dbReference>
<reference evidence="7 8" key="1">
    <citation type="submission" date="2018-06" db="EMBL/GenBank/DDBJ databases">
        <authorList>
            <consortium name="Pathogen Informatics"/>
            <person name="Doyle S."/>
        </authorList>
    </citation>
    <scope>NUCLEOTIDE SEQUENCE [LARGE SCALE GENOMIC DNA]</scope>
    <source>
        <strain evidence="7 8">NCTC7688</strain>
    </source>
</reference>
<evidence type="ECO:0000313" key="7">
    <source>
        <dbReference type="EMBL" id="SUM81986.1"/>
    </source>
</evidence>
<keyword evidence="7" id="KW-0456">Lyase</keyword>
<dbReference type="SUPFAM" id="SSF53686">
    <property type="entry name" value="Tryptophan synthase beta subunit-like PLP-dependent enzymes"/>
    <property type="match status" value="1"/>
</dbReference>
<organism evidence="7 8">
    <name type="scientific">Staphylococcus saprophyticus</name>
    <dbReference type="NCBI Taxonomy" id="29385"/>
    <lineage>
        <taxon>Bacteria</taxon>
        <taxon>Bacillati</taxon>
        <taxon>Bacillota</taxon>
        <taxon>Bacilli</taxon>
        <taxon>Bacillales</taxon>
        <taxon>Staphylococcaceae</taxon>
        <taxon>Staphylococcus</taxon>
    </lineage>
</organism>
<accession>A0A380HKB5</accession>
<dbReference type="Proteomes" id="UP000254707">
    <property type="component" value="Unassembled WGS sequence"/>
</dbReference>
<feature type="active site" description="Nucleophile" evidence="4">
    <location>
        <position position="72"/>
    </location>
</feature>
<feature type="domain" description="Tryptophan synthase beta chain-like PALP" evidence="6">
    <location>
        <begin position="10"/>
        <end position="303"/>
    </location>
</feature>
<dbReference type="GO" id="GO:0019148">
    <property type="term" value="F:D-cysteine desulfhydrase activity"/>
    <property type="evidence" value="ECO:0007669"/>
    <property type="project" value="UniProtKB-EC"/>
</dbReference>
<dbReference type="PANTHER" id="PTHR43780:SF2">
    <property type="entry name" value="1-AMINOCYCLOPROPANE-1-CARBOXYLATE DEAMINASE-RELATED"/>
    <property type="match status" value="1"/>
</dbReference>
<comment type="similarity">
    <text evidence="2">Belongs to the ACC deaminase/D-cysteine desulfhydrase family.</text>
</comment>
<evidence type="ECO:0000313" key="8">
    <source>
        <dbReference type="Proteomes" id="UP000254707"/>
    </source>
</evidence>
<dbReference type="Pfam" id="PF00291">
    <property type="entry name" value="PALP"/>
    <property type="match status" value="1"/>
</dbReference>
<dbReference type="EMBL" id="UHED01000001">
    <property type="protein sequence ID" value="SUM81986.1"/>
    <property type="molecule type" value="Genomic_DNA"/>
</dbReference>
<evidence type="ECO:0000256" key="2">
    <source>
        <dbReference type="ARBA" id="ARBA00008639"/>
    </source>
</evidence>
<dbReference type="PIRSF" id="PIRSF006278">
    <property type="entry name" value="ACCD_DCysDesulf"/>
    <property type="match status" value="1"/>
</dbReference>
<dbReference type="InterPro" id="IPR001926">
    <property type="entry name" value="TrpB-like_PALP"/>
</dbReference>
<gene>
    <name evidence="7" type="primary">dcyD</name>
    <name evidence="7" type="ORF">NCTC7688_00482</name>
</gene>
<evidence type="ECO:0000256" key="3">
    <source>
        <dbReference type="ARBA" id="ARBA00022898"/>
    </source>
</evidence>
<dbReference type="PANTHER" id="PTHR43780">
    <property type="entry name" value="1-AMINOCYCLOPROPANE-1-CARBOXYLATE DEAMINASE-RELATED"/>
    <property type="match status" value="1"/>
</dbReference>
<evidence type="ECO:0000256" key="1">
    <source>
        <dbReference type="ARBA" id="ARBA00001933"/>
    </source>
</evidence>
<protein>
    <submittedName>
        <fullName evidence="7">D-cysteine desulfhydrase</fullName>
        <ecNumber evidence="7">4.4.1.15</ecNumber>
    </submittedName>
</protein>
<sequence>MLHNKLDIANLNTPIQKLDQLSDALGKNIYIKRDDYTGSEISGNKVRKLEYTMQYVLDHGYDTIITTGAITSNHARATAALCAKCNVSCHLVLRGEMAEYEGNLFLDAMLGAHIHIIEPTSSREDAMDKLYKTLEGQGKTPFLIPVGASDWIGTHGYVNAYNEIIKQQDELKVHFDSINVAVGSGGTYAGLWYGQMINCETTQIIGYAVDQNAHAFKNKVIEIIKQLDETIQSYETITINDAYIGLGYGKATDEELQFYIDIAQKEGIILDPTYTGKAFRGLVHEIKSGAYDNQDNILFIHTGGLQGYTQEKRLRLQTMLHKIDLSLLK</sequence>
<dbReference type="InterPro" id="IPR005966">
    <property type="entry name" value="D-Cys_desShydrase"/>
</dbReference>
<dbReference type="RefSeq" id="WP_041079351.1">
    <property type="nucleotide sequence ID" value="NZ_CP065797.1"/>
</dbReference>
<dbReference type="EC" id="4.4.1.15" evidence="7"/>
<dbReference type="InterPro" id="IPR036052">
    <property type="entry name" value="TrpB-like_PALP_sf"/>
</dbReference>